<dbReference type="AlphaFoldDB" id="A0A3S5AWV0"/>
<accession>A0A3S5AWV0</accession>
<proteinExistence type="predicted"/>
<dbReference type="Proteomes" id="UP000784294">
    <property type="component" value="Unassembled WGS sequence"/>
</dbReference>
<dbReference type="Gene3D" id="2.130.10.10">
    <property type="entry name" value="YVTN repeat-like/Quinoprotein amine dehydrogenase"/>
    <property type="match status" value="1"/>
</dbReference>
<evidence type="ECO:0000313" key="2">
    <source>
        <dbReference type="EMBL" id="VEL07136.1"/>
    </source>
</evidence>
<dbReference type="EMBL" id="CAAALY010001078">
    <property type="protein sequence ID" value="VEL07136.1"/>
    <property type="molecule type" value="Genomic_DNA"/>
</dbReference>
<organism evidence="2 3">
    <name type="scientific">Protopolystoma xenopodis</name>
    <dbReference type="NCBI Taxonomy" id="117903"/>
    <lineage>
        <taxon>Eukaryota</taxon>
        <taxon>Metazoa</taxon>
        <taxon>Spiralia</taxon>
        <taxon>Lophotrochozoa</taxon>
        <taxon>Platyhelminthes</taxon>
        <taxon>Monogenea</taxon>
        <taxon>Polyopisthocotylea</taxon>
        <taxon>Polystomatidea</taxon>
        <taxon>Polystomatidae</taxon>
        <taxon>Protopolystoma</taxon>
    </lineage>
</organism>
<dbReference type="InterPro" id="IPR015943">
    <property type="entry name" value="WD40/YVTN_repeat-like_dom_sf"/>
</dbReference>
<keyword evidence="1" id="KW-0853">WD repeat</keyword>
<keyword evidence="3" id="KW-1185">Reference proteome</keyword>
<protein>
    <submittedName>
        <fullName evidence="2">Uncharacterized protein</fullName>
    </submittedName>
</protein>
<dbReference type="OrthoDB" id="538223at2759"/>
<gene>
    <name evidence="2" type="ORF">PXEA_LOCUS576</name>
</gene>
<dbReference type="InterPro" id="IPR036322">
    <property type="entry name" value="WD40_repeat_dom_sf"/>
</dbReference>
<evidence type="ECO:0000313" key="3">
    <source>
        <dbReference type="Proteomes" id="UP000784294"/>
    </source>
</evidence>
<comment type="caution">
    <text evidence="2">The sequence shown here is derived from an EMBL/GenBank/DDBJ whole genome shotgun (WGS) entry which is preliminary data.</text>
</comment>
<dbReference type="InterPro" id="IPR001680">
    <property type="entry name" value="WD40_rpt"/>
</dbReference>
<reference evidence="2" key="1">
    <citation type="submission" date="2018-11" db="EMBL/GenBank/DDBJ databases">
        <authorList>
            <consortium name="Pathogen Informatics"/>
        </authorList>
    </citation>
    <scope>NUCLEOTIDE SEQUENCE</scope>
</reference>
<dbReference type="SUPFAM" id="SSF50978">
    <property type="entry name" value="WD40 repeat-like"/>
    <property type="match status" value="1"/>
</dbReference>
<dbReference type="PROSITE" id="PS50082">
    <property type="entry name" value="WD_REPEATS_2"/>
    <property type="match status" value="1"/>
</dbReference>
<dbReference type="Pfam" id="PF00400">
    <property type="entry name" value="WD40"/>
    <property type="match status" value="1"/>
</dbReference>
<sequence length="149" mass="16153">MNSCHSQSLSEHVLQHHKQSVTGVRFNQAGNRLVTCDAKGEICLWDLRKLPPQPPASSTSGDGPLLRMLVCQTGRKSGASQPGSANAVVLDDTSACVAVACGDGIVRLIEVATEKVSINDGEVRKMMIHKMMLFVQKMFQINANPESHR</sequence>
<evidence type="ECO:0000256" key="1">
    <source>
        <dbReference type="PROSITE-ProRule" id="PRU00221"/>
    </source>
</evidence>
<dbReference type="PROSITE" id="PS50294">
    <property type="entry name" value="WD_REPEATS_REGION"/>
    <property type="match status" value="1"/>
</dbReference>
<dbReference type="SMART" id="SM00320">
    <property type="entry name" value="WD40"/>
    <property type="match status" value="2"/>
</dbReference>
<name>A0A3S5AWV0_9PLAT</name>
<feature type="repeat" description="WD" evidence="1">
    <location>
        <begin position="14"/>
        <end position="48"/>
    </location>
</feature>